<keyword evidence="1" id="KW-1133">Transmembrane helix</keyword>
<keyword evidence="1" id="KW-0812">Transmembrane</keyword>
<organism evidence="2 3">
    <name type="scientific">Streptomyces gossypii</name>
    <dbReference type="NCBI Taxonomy" id="2883101"/>
    <lineage>
        <taxon>Bacteria</taxon>
        <taxon>Bacillati</taxon>
        <taxon>Actinomycetota</taxon>
        <taxon>Actinomycetes</taxon>
        <taxon>Kitasatosporales</taxon>
        <taxon>Streptomycetaceae</taxon>
        <taxon>Streptomyces</taxon>
    </lineage>
</organism>
<evidence type="ECO:0000256" key="1">
    <source>
        <dbReference type="SAM" id="Phobius"/>
    </source>
</evidence>
<feature type="transmembrane region" description="Helical" evidence="1">
    <location>
        <begin position="25"/>
        <end position="46"/>
    </location>
</feature>
<reference evidence="2 3" key="1">
    <citation type="submission" date="2021-10" db="EMBL/GenBank/DDBJ databases">
        <title>Streptomyces gossypii sp. nov., isolated from soil collected from cotton field.</title>
        <authorList>
            <person name="Ge X."/>
            <person name="Chen X."/>
            <person name="Liu W."/>
        </authorList>
    </citation>
    <scope>NUCLEOTIDE SEQUENCE [LARGE SCALE GENOMIC DNA]</scope>
    <source>
        <strain evidence="2 3">N2-109</strain>
    </source>
</reference>
<comment type="caution">
    <text evidence="2">The sequence shown here is derived from an EMBL/GenBank/DDBJ whole genome shotgun (WGS) entry which is preliminary data.</text>
</comment>
<name>A0ABT2JZZ8_9ACTN</name>
<keyword evidence="3" id="KW-1185">Reference proteome</keyword>
<evidence type="ECO:0000313" key="3">
    <source>
        <dbReference type="Proteomes" id="UP001156389"/>
    </source>
</evidence>
<accession>A0ABT2JZZ8</accession>
<dbReference type="Proteomes" id="UP001156389">
    <property type="component" value="Unassembled WGS sequence"/>
</dbReference>
<dbReference type="EMBL" id="JAJAGO010000014">
    <property type="protein sequence ID" value="MCT2593489.1"/>
    <property type="molecule type" value="Genomic_DNA"/>
</dbReference>
<evidence type="ECO:0008006" key="4">
    <source>
        <dbReference type="Google" id="ProtNLM"/>
    </source>
</evidence>
<protein>
    <recommendedName>
        <fullName evidence="4">Hydrophobic protein</fullName>
    </recommendedName>
</protein>
<dbReference type="RefSeq" id="WP_260220866.1">
    <property type="nucleotide sequence ID" value="NZ_JAJAGO010000014.1"/>
</dbReference>
<evidence type="ECO:0000313" key="2">
    <source>
        <dbReference type="EMBL" id="MCT2593489.1"/>
    </source>
</evidence>
<keyword evidence="1" id="KW-0472">Membrane</keyword>
<proteinExistence type="predicted"/>
<sequence length="56" mass="5939">MLLVLLLLFAAIVLGLVGWLAQGLAWLLVLGVLVLMADLVLFGALLGRGRGRRGRA</sequence>
<gene>
    <name evidence="2" type="ORF">LHJ74_26885</name>
</gene>